<evidence type="ECO:0000256" key="7">
    <source>
        <dbReference type="SAM" id="Phobius"/>
    </source>
</evidence>
<keyword evidence="4 7" id="KW-0812">Transmembrane</keyword>
<accession>A0A4R5MP09</accession>
<dbReference type="Pfam" id="PF07681">
    <property type="entry name" value="DoxX"/>
    <property type="match status" value="1"/>
</dbReference>
<dbReference type="AlphaFoldDB" id="A0A4R5MP09"/>
<keyword evidence="6 7" id="KW-0472">Membrane</keyword>
<comment type="caution">
    <text evidence="8">The sequence shown here is derived from an EMBL/GenBank/DDBJ whole genome shotgun (WGS) entry which is preliminary data.</text>
</comment>
<evidence type="ECO:0000256" key="1">
    <source>
        <dbReference type="ARBA" id="ARBA00004651"/>
    </source>
</evidence>
<feature type="transmembrane region" description="Helical" evidence="7">
    <location>
        <begin position="12"/>
        <end position="31"/>
    </location>
</feature>
<evidence type="ECO:0000256" key="4">
    <source>
        <dbReference type="ARBA" id="ARBA00022692"/>
    </source>
</evidence>
<feature type="transmembrane region" description="Helical" evidence="7">
    <location>
        <begin position="106"/>
        <end position="125"/>
    </location>
</feature>
<dbReference type="InterPro" id="IPR051907">
    <property type="entry name" value="DoxX-like_oxidoreductase"/>
</dbReference>
<evidence type="ECO:0000313" key="8">
    <source>
        <dbReference type="EMBL" id="TDG37542.1"/>
    </source>
</evidence>
<feature type="transmembrane region" description="Helical" evidence="7">
    <location>
        <begin position="84"/>
        <end position="100"/>
    </location>
</feature>
<dbReference type="Proteomes" id="UP000295668">
    <property type="component" value="Unassembled WGS sequence"/>
</dbReference>
<protein>
    <submittedName>
        <fullName evidence="8">DoxX family protein</fullName>
    </submittedName>
</protein>
<gene>
    <name evidence="8" type="ORF">EZJ43_00140</name>
</gene>
<comment type="subcellular location">
    <subcellularLocation>
        <location evidence="1">Cell membrane</location>
        <topology evidence="1">Multi-pass membrane protein</topology>
    </subcellularLocation>
</comment>
<dbReference type="GO" id="GO:0005886">
    <property type="term" value="C:plasma membrane"/>
    <property type="evidence" value="ECO:0007669"/>
    <property type="project" value="UniProtKB-SubCell"/>
</dbReference>
<keyword evidence="3" id="KW-1003">Cell membrane</keyword>
<name>A0A4R5MP09_9SPHI</name>
<dbReference type="OrthoDB" id="9813193at2"/>
<keyword evidence="9" id="KW-1185">Reference proteome</keyword>
<evidence type="ECO:0000313" key="9">
    <source>
        <dbReference type="Proteomes" id="UP000295668"/>
    </source>
</evidence>
<dbReference type="PANTHER" id="PTHR33452">
    <property type="entry name" value="OXIDOREDUCTASE CATD-RELATED"/>
    <property type="match status" value="1"/>
</dbReference>
<organism evidence="8 9">
    <name type="scientific">Pedobacter changchengzhani</name>
    <dbReference type="NCBI Taxonomy" id="2529274"/>
    <lineage>
        <taxon>Bacteria</taxon>
        <taxon>Pseudomonadati</taxon>
        <taxon>Bacteroidota</taxon>
        <taxon>Sphingobacteriia</taxon>
        <taxon>Sphingobacteriales</taxon>
        <taxon>Sphingobacteriaceae</taxon>
        <taxon>Pedobacter</taxon>
    </lineage>
</organism>
<evidence type="ECO:0000256" key="2">
    <source>
        <dbReference type="ARBA" id="ARBA00006679"/>
    </source>
</evidence>
<keyword evidence="5 7" id="KW-1133">Transmembrane helix</keyword>
<dbReference type="InterPro" id="IPR032808">
    <property type="entry name" value="DoxX"/>
</dbReference>
<proteinExistence type="inferred from homology"/>
<evidence type="ECO:0000256" key="3">
    <source>
        <dbReference type="ARBA" id="ARBA00022475"/>
    </source>
</evidence>
<dbReference type="RefSeq" id="WP_133260631.1">
    <property type="nucleotide sequence ID" value="NZ_SJCY01000001.1"/>
</dbReference>
<sequence>MALLERLNKYRNTGLLILRVGIGAMMIVHGLPKIAGGVKTWTAIGGDMKVLGIDFLPAFWGFMAAATETFGGSLLVIGFLFRPVNLMLLFTMVIATLHHLKNGDGLLVATHPIELGILFFSLVLIGPGKYSVDGK</sequence>
<evidence type="ECO:0000256" key="6">
    <source>
        <dbReference type="ARBA" id="ARBA00023136"/>
    </source>
</evidence>
<dbReference type="EMBL" id="SJCY01000001">
    <property type="protein sequence ID" value="TDG37542.1"/>
    <property type="molecule type" value="Genomic_DNA"/>
</dbReference>
<reference evidence="8 9" key="1">
    <citation type="submission" date="2019-02" db="EMBL/GenBank/DDBJ databases">
        <title>Pedobacter sp. nov., a novel speices isolated from soil of pinguins habitat in Antarcitica.</title>
        <authorList>
            <person name="He R.-H."/>
        </authorList>
    </citation>
    <scope>NUCLEOTIDE SEQUENCE [LARGE SCALE GENOMIC DNA]</scope>
    <source>
        <strain evidence="8 9">E01020</strain>
    </source>
</reference>
<dbReference type="PANTHER" id="PTHR33452:SF1">
    <property type="entry name" value="INNER MEMBRANE PROTEIN YPHA-RELATED"/>
    <property type="match status" value="1"/>
</dbReference>
<evidence type="ECO:0000256" key="5">
    <source>
        <dbReference type="ARBA" id="ARBA00022989"/>
    </source>
</evidence>
<comment type="similarity">
    <text evidence="2">Belongs to the DoxX family.</text>
</comment>